<protein>
    <submittedName>
        <fullName evidence="2">Uncharacterized protein</fullName>
    </submittedName>
</protein>
<proteinExistence type="predicted"/>
<reference evidence="2" key="1">
    <citation type="submission" date="2021-01" db="EMBL/GenBank/DDBJ databases">
        <authorList>
            <person name="Corre E."/>
            <person name="Pelletier E."/>
            <person name="Niang G."/>
            <person name="Scheremetjew M."/>
            <person name="Finn R."/>
            <person name="Kale V."/>
            <person name="Holt S."/>
            <person name="Cochrane G."/>
            <person name="Meng A."/>
            <person name="Brown T."/>
            <person name="Cohen L."/>
        </authorList>
    </citation>
    <scope>NUCLEOTIDE SEQUENCE</scope>
    <source>
        <strain evidence="2">CCMP1243</strain>
    </source>
</reference>
<dbReference type="AlphaFoldDB" id="A0A7S2RRD5"/>
<organism evidence="2">
    <name type="scientific">Rhizochromulina marina</name>
    <dbReference type="NCBI Taxonomy" id="1034831"/>
    <lineage>
        <taxon>Eukaryota</taxon>
        <taxon>Sar</taxon>
        <taxon>Stramenopiles</taxon>
        <taxon>Ochrophyta</taxon>
        <taxon>Dictyochophyceae</taxon>
        <taxon>Rhizochromulinales</taxon>
        <taxon>Rhizochromulina</taxon>
    </lineage>
</organism>
<gene>
    <name evidence="2" type="ORF">RMAR1173_LOCUS6836</name>
</gene>
<evidence type="ECO:0000256" key="1">
    <source>
        <dbReference type="SAM" id="MobiDB-lite"/>
    </source>
</evidence>
<evidence type="ECO:0000313" key="2">
    <source>
        <dbReference type="EMBL" id="CAD9677530.1"/>
    </source>
</evidence>
<dbReference type="EMBL" id="HBHJ01010485">
    <property type="protein sequence ID" value="CAD9677530.1"/>
    <property type="molecule type" value="Transcribed_RNA"/>
</dbReference>
<feature type="compositionally biased region" description="Low complexity" evidence="1">
    <location>
        <begin position="140"/>
        <end position="150"/>
    </location>
</feature>
<feature type="region of interest" description="Disordered" evidence="1">
    <location>
        <begin position="125"/>
        <end position="151"/>
    </location>
</feature>
<name>A0A7S2RRD5_9STRA</name>
<sequence length="590" mass="64018">MAPPNIYGALEDGEATTFSIPTAAHFSVSPVPPVSGSRRRQAAAGVALGFIALGLLAVVQSPSSRSSSAAAPALAPEMATSLGAAAAAGPAPQAPGRQADLEAEGGAPAIEKPIAPEVVEAAGSEGAFPEAPKAPDSADQDSSSDSTDSSTPENGWYIYKVAYPAPEAERENVLSFMETYSKADSCESISLGCSSYKLNCDLRGSTDAADRQLHYVVAPIFESKAEDDDDLGVDGWTELVMKDLGDMSSFSTMVHQKMSIFINDVVTQAQDLEAGGFNVMRRQSTATDGSLLGHVLVPVSGAVWEFVGFLEQSYETSAAAAEAGYTMWVDEECPDAHKFNGELAKYRAAFESSSDSLFVGISTPVSNLKSKDFQLMMGHLQSATDAVIETKSTDYCSVMSFHFKNDESYTWGNYGEETITTRYVQNFRYQEINGDKTVADFEKYVSRVHDKYLSRPEDKDIEDRWRNWDHWLDAHVGIKYKSSDGCVAKAIKLNKLLIDDDINVGKRLVTYDGDHYYSGYKGAFMALEFNTECHYGTASDLCGCTAMNNYFLAEEEGTADELCEYVHYLDASYRLDEEDASSSEDSTIST</sequence>
<accession>A0A7S2RRD5</accession>